<dbReference type="HOGENOM" id="CLU_030088_0_0_7"/>
<name>S4XPX0_SORCE</name>
<proteinExistence type="predicted"/>
<dbReference type="PANTHER" id="PTHR43581:SF2">
    <property type="entry name" value="EXCINUCLEASE ATPASE SUBUNIT"/>
    <property type="match status" value="1"/>
</dbReference>
<protein>
    <recommendedName>
        <fullName evidence="1">ATPase AAA-type core domain-containing protein</fullName>
    </recommendedName>
</protein>
<dbReference type="EMBL" id="CP003969">
    <property type="protein sequence ID" value="AGP34451.1"/>
    <property type="molecule type" value="Genomic_DNA"/>
</dbReference>
<dbReference type="GO" id="GO:0005524">
    <property type="term" value="F:ATP binding"/>
    <property type="evidence" value="ECO:0007669"/>
    <property type="project" value="InterPro"/>
</dbReference>
<evidence type="ECO:0000313" key="2">
    <source>
        <dbReference type="EMBL" id="AGP34451.1"/>
    </source>
</evidence>
<gene>
    <name evidence="2" type="ORF">SCE1572_07975</name>
</gene>
<feature type="domain" description="ATPase AAA-type core" evidence="1">
    <location>
        <begin position="7"/>
        <end position="309"/>
    </location>
</feature>
<dbReference type="InterPro" id="IPR051396">
    <property type="entry name" value="Bact_Antivir_Def_Nuclease"/>
</dbReference>
<dbReference type="Proteomes" id="UP000014803">
    <property type="component" value="Chromosome"/>
</dbReference>
<accession>S4XPX0</accession>
<dbReference type="GO" id="GO:0016887">
    <property type="term" value="F:ATP hydrolysis activity"/>
    <property type="evidence" value="ECO:0007669"/>
    <property type="project" value="InterPro"/>
</dbReference>
<dbReference type="SUPFAM" id="SSF52540">
    <property type="entry name" value="P-loop containing nucleoside triphosphate hydrolases"/>
    <property type="match status" value="1"/>
</dbReference>
<dbReference type="STRING" id="1254432.SCE1572_07975"/>
<organism evidence="2 3">
    <name type="scientific">Sorangium cellulosum So0157-2</name>
    <dbReference type="NCBI Taxonomy" id="1254432"/>
    <lineage>
        <taxon>Bacteria</taxon>
        <taxon>Pseudomonadati</taxon>
        <taxon>Myxococcota</taxon>
        <taxon>Polyangia</taxon>
        <taxon>Polyangiales</taxon>
        <taxon>Polyangiaceae</taxon>
        <taxon>Sorangium</taxon>
    </lineage>
</organism>
<dbReference type="PATRIC" id="fig|1254432.3.peg.1777"/>
<dbReference type="KEGG" id="scu:SCE1572_07975"/>
<sequence>MELAPRLNLITGDNGLGKSFLLDVAWWALTRKWPQDLNENLTSGYVARPTDVGQKATIKFSVESKTGRVEYESSYVPADQSWRGKAGRPWNPGLVVYALADGGFAVWDPARNYWRKKGNIDVQERLPAYVFSSKQVWDGLPVLVDGKTTKVSNGLVADWASWIREGKADAKRMAAVLAILAPTSGDDGLQVGDTFARLSVNDARDIPTVRMAYGQDVPILYASLGVRRIAALAYMLSWAWREHLIASQQLGQQPSSRIVVLFDEIEAHLHPRWQRAVVPALLKVVQTLTADAGASVQLIAATHSPLVLASVEPLFDVEKDKLFVLDIEDHVVTLREKPWAMQGDVINWLVSESFGLQQARSIEAEKAVEAAEAWMRGDTAALPPDLSTKEAIHAELARVLAGHDPFWPRWVVKFEKAGGRP</sequence>
<dbReference type="eggNOG" id="COG3950">
    <property type="taxonomic scope" value="Bacteria"/>
</dbReference>
<evidence type="ECO:0000259" key="1">
    <source>
        <dbReference type="Pfam" id="PF13304"/>
    </source>
</evidence>
<dbReference type="InterPro" id="IPR027417">
    <property type="entry name" value="P-loop_NTPase"/>
</dbReference>
<dbReference type="Gene3D" id="3.40.50.300">
    <property type="entry name" value="P-loop containing nucleotide triphosphate hydrolases"/>
    <property type="match status" value="2"/>
</dbReference>
<reference evidence="2 3" key="1">
    <citation type="journal article" date="2013" name="Sci. Rep.">
        <title>Extraordinary expansion of a Sorangium cellulosum genome from an alkaline milieu.</title>
        <authorList>
            <person name="Han K."/>
            <person name="Li Z.F."/>
            <person name="Peng R."/>
            <person name="Zhu L.P."/>
            <person name="Zhou T."/>
            <person name="Wang L.G."/>
            <person name="Li S.G."/>
            <person name="Zhang X.B."/>
            <person name="Hu W."/>
            <person name="Wu Z.H."/>
            <person name="Qin N."/>
            <person name="Li Y.Z."/>
        </authorList>
    </citation>
    <scope>NUCLEOTIDE SEQUENCE [LARGE SCALE GENOMIC DNA]</scope>
    <source>
        <strain evidence="2 3">So0157-2</strain>
    </source>
</reference>
<evidence type="ECO:0000313" key="3">
    <source>
        <dbReference type="Proteomes" id="UP000014803"/>
    </source>
</evidence>
<dbReference type="AlphaFoldDB" id="S4XPX0"/>
<dbReference type="Pfam" id="PF13304">
    <property type="entry name" value="AAA_21"/>
    <property type="match status" value="1"/>
</dbReference>
<dbReference type="PANTHER" id="PTHR43581">
    <property type="entry name" value="ATP/GTP PHOSPHATASE"/>
    <property type="match status" value="1"/>
</dbReference>
<dbReference type="InterPro" id="IPR003959">
    <property type="entry name" value="ATPase_AAA_core"/>
</dbReference>